<evidence type="ECO:0000313" key="6">
    <source>
        <dbReference type="Proteomes" id="UP001204772"/>
    </source>
</evidence>
<protein>
    <submittedName>
        <fullName evidence="5">AraC family transcriptional regulator</fullName>
    </submittedName>
</protein>
<name>A0ABT1FXP0_9BACT</name>
<dbReference type="SUPFAM" id="SSF46689">
    <property type="entry name" value="Homeodomain-like"/>
    <property type="match status" value="1"/>
</dbReference>
<keyword evidence="1" id="KW-0805">Transcription regulation</keyword>
<dbReference type="InterPro" id="IPR009057">
    <property type="entry name" value="Homeodomain-like_sf"/>
</dbReference>
<sequence>MTTFPTSLPPTEEVIITIDPAFVKQVLDMLISHSIPFRANFSFPSKEEPAFSPHFPLKKLPEVVKDEQTELWESIPQFIVDSLKKGNSLSIEEMASWVKLTPHAFKTKFITYYGKPFYQYYLEQRMKYASELLLRGYKSTEVAIQVGYGEKSIIKFTKMFHKHFGITPKKYQMSHSVKK</sequence>
<reference evidence="5 6" key="1">
    <citation type="submission" date="2022-06" db="EMBL/GenBank/DDBJ databases">
        <title>Runella sp. S5 genome sequencing.</title>
        <authorList>
            <person name="Park S."/>
        </authorList>
    </citation>
    <scope>NUCLEOTIDE SEQUENCE [LARGE SCALE GENOMIC DNA]</scope>
    <source>
        <strain evidence="5 6">S5</strain>
    </source>
</reference>
<proteinExistence type="predicted"/>
<dbReference type="PANTHER" id="PTHR43280:SF2">
    <property type="entry name" value="HTH-TYPE TRANSCRIPTIONAL REGULATOR EXSA"/>
    <property type="match status" value="1"/>
</dbReference>
<keyword evidence="2" id="KW-0238">DNA-binding</keyword>
<dbReference type="SMART" id="SM00342">
    <property type="entry name" value="HTH_ARAC"/>
    <property type="match status" value="1"/>
</dbReference>
<dbReference type="Gene3D" id="1.10.10.60">
    <property type="entry name" value="Homeodomain-like"/>
    <property type="match status" value="2"/>
</dbReference>
<dbReference type="PROSITE" id="PS01124">
    <property type="entry name" value="HTH_ARAC_FAMILY_2"/>
    <property type="match status" value="1"/>
</dbReference>
<evidence type="ECO:0000256" key="1">
    <source>
        <dbReference type="ARBA" id="ARBA00023015"/>
    </source>
</evidence>
<organism evidence="5 6">
    <name type="scientific">Runella salmonicolor</name>
    <dbReference type="NCBI Taxonomy" id="2950278"/>
    <lineage>
        <taxon>Bacteria</taxon>
        <taxon>Pseudomonadati</taxon>
        <taxon>Bacteroidota</taxon>
        <taxon>Cytophagia</taxon>
        <taxon>Cytophagales</taxon>
        <taxon>Spirosomataceae</taxon>
        <taxon>Runella</taxon>
    </lineage>
</organism>
<gene>
    <name evidence="5" type="ORF">NCI00_29140</name>
</gene>
<dbReference type="EMBL" id="JAMZEL010000028">
    <property type="protein sequence ID" value="MCP1386544.1"/>
    <property type="molecule type" value="Genomic_DNA"/>
</dbReference>
<dbReference type="Pfam" id="PF12833">
    <property type="entry name" value="HTH_18"/>
    <property type="match status" value="1"/>
</dbReference>
<accession>A0ABT1FXP0</accession>
<evidence type="ECO:0000259" key="4">
    <source>
        <dbReference type="PROSITE" id="PS01124"/>
    </source>
</evidence>
<dbReference type="InterPro" id="IPR018060">
    <property type="entry name" value="HTH_AraC"/>
</dbReference>
<keyword evidence="6" id="KW-1185">Reference proteome</keyword>
<evidence type="ECO:0000256" key="2">
    <source>
        <dbReference type="ARBA" id="ARBA00023125"/>
    </source>
</evidence>
<feature type="domain" description="HTH araC/xylS-type" evidence="4">
    <location>
        <begin position="73"/>
        <end position="174"/>
    </location>
</feature>
<evidence type="ECO:0000313" key="5">
    <source>
        <dbReference type="EMBL" id="MCP1386544.1"/>
    </source>
</evidence>
<comment type="caution">
    <text evidence="5">The sequence shown here is derived from an EMBL/GenBank/DDBJ whole genome shotgun (WGS) entry which is preliminary data.</text>
</comment>
<evidence type="ECO:0000256" key="3">
    <source>
        <dbReference type="ARBA" id="ARBA00023163"/>
    </source>
</evidence>
<dbReference type="RefSeq" id="WP_253533462.1">
    <property type="nucleotide sequence ID" value="NZ_JAMZEL010000028.1"/>
</dbReference>
<dbReference type="Proteomes" id="UP001204772">
    <property type="component" value="Unassembled WGS sequence"/>
</dbReference>
<keyword evidence="3" id="KW-0804">Transcription</keyword>
<dbReference type="PANTHER" id="PTHR43280">
    <property type="entry name" value="ARAC-FAMILY TRANSCRIPTIONAL REGULATOR"/>
    <property type="match status" value="1"/>
</dbReference>